<evidence type="ECO:0000256" key="2">
    <source>
        <dbReference type="SAM" id="MobiDB-lite"/>
    </source>
</evidence>
<protein>
    <submittedName>
        <fullName evidence="3">Uncharacterized protein</fullName>
    </submittedName>
</protein>
<dbReference type="GO" id="GO:0003677">
    <property type="term" value="F:DNA binding"/>
    <property type="evidence" value="ECO:0007669"/>
    <property type="project" value="UniProtKB-KW"/>
</dbReference>
<dbReference type="AlphaFoldDB" id="A0A177YKY0"/>
<evidence type="ECO:0000313" key="4">
    <source>
        <dbReference type="Proteomes" id="UP000077519"/>
    </source>
</evidence>
<name>A0A177YKY0_9NOCA</name>
<dbReference type="EMBL" id="LVHI01000005">
    <property type="protein sequence ID" value="OAK56256.1"/>
    <property type="molecule type" value="Genomic_DNA"/>
</dbReference>
<proteinExistence type="predicted"/>
<accession>A0A177YKY0</accession>
<organism evidence="3 4">
    <name type="scientific">Rhodococcoides kyotonense</name>
    <dbReference type="NCBI Taxonomy" id="398843"/>
    <lineage>
        <taxon>Bacteria</taxon>
        <taxon>Bacillati</taxon>
        <taxon>Actinomycetota</taxon>
        <taxon>Actinomycetes</taxon>
        <taxon>Mycobacteriales</taxon>
        <taxon>Nocardiaceae</taxon>
        <taxon>Rhodococcoides</taxon>
    </lineage>
</organism>
<keyword evidence="1" id="KW-0238">DNA-binding</keyword>
<reference evidence="3 4" key="1">
    <citation type="submission" date="2016-03" db="EMBL/GenBank/DDBJ databases">
        <title>Genome sequence of Rhodococcus kyotonensis KB10.</title>
        <authorList>
            <person name="Jeong H."/>
            <person name="Hong C.E."/>
            <person name="Jo S.H."/>
            <person name="Park J.M."/>
        </authorList>
    </citation>
    <scope>NUCLEOTIDE SEQUENCE [LARGE SCALE GENOMIC DNA]</scope>
    <source>
        <strain evidence="3 4">KB10</strain>
    </source>
</reference>
<comment type="caution">
    <text evidence="3">The sequence shown here is derived from an EMBL/GenBank/DDBJ whole genome shotgun (WGS) entry which is preliminary data.</text>
</comment>
<dbReference type="Proteomes" id="UP000077519">
    <property type="component" value="Unassembled WGS sequence"/>
</dbReference>
<keyword evidence="4" id="KW-1185">Reference proteome</keyword>
<dbReference type="InterPro" id="IPR010998">
    <property type="entry name" value="Integrase_recombinase_N"/>
</dbReference>
<gene>
    <name evidence="3" type="ORF">A3K89_17475</name>
</gene>
<dbReference type="SUPFAM" id="SSF47823">
    <property type="entry name" value="lambda integrase-like, N-terminal domain"/>
    <property type="match status" value="1"/>
</dbReference>
<feature type="region of interest" description="Disordered" evidence="2">
    <location>
        <begin position="1"/>
        <end position="20"/>
    </location>
</feature>
<evidence type="ECO:0000256" key="1">
    <source>
        <dbReference type="ARBA" id="ARBA00023125"/>
    </source>
</evidence>
<evidence type="ECO:0000313" key="3">
    <source>
        <dbReference type="EMBL" id="OAK56256.1"/>
    </source>
</evidence>
<dbReference type="Gene3D" id="1.10.150.130">
    <property type="match status" value="1"/>
</dbReference>
<sequence length="65" mass="6833">MTSVGGGSVAVVQPRSTATSTSRYRYEWLLFADWCVAAEVAALPASPLTLAEFLGDNPASDSVQI</sequence>